<organism evidence="8">
    <name type="scientific">Niallia circulans</name>
    <name type="common">Bacillus circulans</name>
    <dbReference type="NCBI Taxonomy" id="1397"/>
    <lineage>
        <taxon>Bacteria</taxon>
        <taxon>Bacillati</taxon>
        <taxon>Bacillota</taxon>
        <taxon>Bacilli</taxon>
        <taxon>Bacillales</taxon>
        <taxon>Bacillaceae</taxon>
        <taxon>Niallia</taxon>
    </lineage>
</organism>
<evidence type="ECO:0000256" key="3">
    <source>
        <dbReference type="ARBA" id="ARBA00023082"/>
    </source>
</evidence>
<comment type="similarity">
    <text evidence="1">Belongs to the sigma-70 factor family. ECF subfamily.</text>
</comment>
<sequence length="197" mass="23447">MPDDQELVREILSGSEAAMEVLTRKYYRPIFAFVYRKVGEKEIAYDLTQEIFIKMMKKIHTYSNKKKFSSWLFMIALNHCRDYWKSNEFKRLSMQTELQDIQQNEQQQVSYIFENKETREQIKQAMESLPEYQKEALILKYFHQMKIKEIAELTNSNASTVKSRLKQGIGKLAVLLRKEEGVNEQISKRGYGNRRNP</sequence>
<dbReference type="Pfam" id="PF04542">
    <property type="entry name" value="Sigma70_r2"/>
    <property type="match status" value="1"/>
</dbReference>
<dbReference type="InterPro" id="IPR013249">
    <property type="entry name" value="RNA_pol_sigma70_r4_t2"/>
</dbReference>
<dbReference type="PANTHER" id="PTHR43133:SF8">
    <property type="entry name" value="RNA POLYMERASE SIGMA FACTOR HI_1459-RELATED"/>
    <property type="match status" value="1"/>
</dbReference>
<dbReference type="RefSeq" id="WP_212119794.1">
    <property type="nucleotide sequence ID" value="NZ_JAGTPX020000006.1"/>
</dbReference>
<dbReference type="Gene3D" id="1.10.1740.10">
    <property type="match status" value="1"/>
</dbReference>
<name>A0A941GIN2_NIACI</name>
<dbReference type="AlphaFoldDB" id="A0A941GIN2"/>
<dbReference type="EMBL" id="JAGTPX010000015">
    <property type="protein sequence ID" value="MBR8670817.1"/>
    <property type="molecule type" value="Genomic_DNA"/>
</dbReference>
<reference evidence="8" key="1">
    <citation type="submission" date="2021-04" db="EMBL/GenBank/DDBJ databases">
        <title>Genomic analysis of electroactive and textile dye degrading Bacillus circulans strain: DC10 isolated from constructed wetland-microbial fuel cells treating textile dye wastewaters.</title>
        <authorList>
            <person name="Patel D.U."/>
            <person name="Desai C.R."/>
        </authorList>
    </citation>
    <scope>NUCLEOTIDE SEQUENCE</scope>
    <source>
        <strain evidence="8">DC10</strain>
    </source>
</reference>
<evidence type="ECO:0000256" key="1">
    <source>
        <dbReference type="ARBA" id="ARBA00010641"/>
    </source>
</evidence>
<dbReference type="InterPro" id="IPR013325">
    <property type="entry name" value="RNA_pol_sigma_r2"/>
</dbReference>
<evidence type="ECO:0000256" key="2">
    <source>
        <dbReference type="ARBA" id="ARBA00023015"/>
    </source>
</evidence>
<evidence type="ECO:0000313" key="8">
    <source>
        <dbReference type="EMBL" id="MBR8670817.1"/>
    </source>
</evidence>
<keyword evidence="4" id="KW-0238">DNA-binding</keyword>
<evidence type="ECO:0000256" key="5">
    <source>
        <dbReference type="ARBA" id="ARBA00023163"/>
    </source>
</evidence>
<gene>
    <name evidence="8" type="ORF">KD144_14855</name>
</gene>
<keyword evidence="3" id="KW-0731">Sigma factor</keyword>
<keyword evidence="2" id="KW-0805">Transcription regulation</keyword>
<dbReference type="InterPro" id="IPR036388">
    <property type="entry name" value="WH-like_DNA-bd_sf"/>
</dbReference>
<dbReference type="SUPFAM" id="SSF88659">
    <property type="entry name" value="Sigma3 and sigma4 domains of RNA polymerase sigma factors"/>
    <property type="match status" value="1"/>
</dbReference>
<feature type="domain" description="RNA polymerase sigma factor 70 region 4 type 2" evidence="7">
    <location>
        <begin position="119"/>
        <end position="172"/>
    </location>
</feature>
<dbReference type="GO" id="GO:0003677">
    <property type="term" value="F:DNA binding"/>
    <property type="evidence" value="ECO:0007669"/>
    <property type="project" value="UniProtKB-KW"/>
</dbReference>
<accession>A0A941GIN2</accession>
<comment type="caution">
    <text evidence="8">The sequence shown here is derived from an EMBL/GenBank/DDBJ whole genome shotgun (WGS) entry which is preliminary data.</text>
</comment>
<feature type="domain" description="RNA polymerase sigma-70 region 2" evidence="6">
    <location>
        <begin position="23"/>
        <end position="87"/>
    </location>
</feature>
<proteinExistence type="inferred from homology"/>
<dbReference type="InterPro" id="IPR014284">
    <property type="entry name" value="RNA_pol_sigma-70_dom"/>
</dbReference>
<dbReference type="Gene3D" id="1.10.10.10">
    <property type="entry name" value="Winged helix-like DNA-binding domain superfamily/Winged helix DNA-binding domain"/>
    <property type="match status" value="1"/>
</dbReference>
<dbReference type="InterPro" id="IPR039425">
    <property type="entry name" value="RNA_pol_sigma-70-like"/>
</dbReference>
<evidence type="ECO:0000256" key="4">
    <source>
        <dbReference type="ARBA" id="ARBA00023125"/>
    </source>
</evidence>
<dbReference type="NCBIfam" id="TIGR02937">
    <property type="entry name" value="sigma70-ECF"/>
    <property type="match status" value="1"/>
</dbReference>
<dbReference type="InterPro" id="IPR013324">
    <property type="entry name" value="RNA_pol_sigma_r3/r4-like"/>
</dbReference>
<dbReference type="PANTHER" id="PTHR43133">
    <property type="entry name" value="RNA POLYMERASE ECF-TYPE SIGMA FACTO"/>
    <property type="match status" value="1"/>
</dbReference>
<dbReference type="GO" id="GO:0016987">
    <property type="term" value="F:sigma factor activity"/>
    <property type="evidence" value="ECO:0007669"/>
    <property type="project" value="UniProtKB-KW"/>
</dbReference>
<evidence type="ECO:0000259" key="7">
    <source>
        <dbReference type="Pfam" id="PF08281"/>
    </source>
</evidence>
<dbReference type="CDD" id="cd06171">
    <property type="entry name" value="Sigma70_r4"/>
    <property type="match status" value="1"/>
</dbReference>
<dbReference type="GO" id="GO:0006352">
    <property type="term" value="P:DNA-templated transcription initiation"/>
    <property type="evidence" value="ECO:0007669"/>
    <property type="project" value="InterPro"/>
</dbReference>
<dbReference type="SUPFAM" id="SSF88946">
    <property type="entry name" value="Sigma2 domain of RNA polymerase sigma factors"/>
    <property type="match status" value="1"/>
</dbReference>
<protein>
    <submittedName>
        <fullName evidence="8">RNA polymerase sigma factor</fullName>
    </submittedName>
</protein>
<dbReference type="Pfam" id="PF08281">
    <property type="entry name" value="Sigma70_r4_2"/>
    <property type="match status" value="1"/>
</dbReference>
<dbReference type="InterPro" id="IPR007627">
    <property type="entry name" value="RNA_pol_sigma70_r2"/>
</dbReference>
<keyword evidence="5" id="KW-0804">Transcription</keyword>
<evidence type="ECO:0000259" key="6">
    <source>
        <dbReference type="Pfam" id="PF04542"/>
    </source>
</evidence>